<evidence type="ECO:0000313" key="6">
    <source>
        <dbReference type="Proteomes" id="UP000023430"/>
    </source>
</evidence>
<evidence type="ECO:0000313" key="5">
    <source>
        <dbReference type="EMBL" id="ETX29385.1"/>
    </source>
</evidence>
<dbReference type="AlphaFoldDB" id="X7F9A8"/>
<dbReference type="Pfam" id="PF00353">
    <property type="entry name" value="HemolysinCabind"/>
    <property type="match status" value="7"/>
</dbReference>
<evidence type="ECO:0000256" key="1">
    <source>
        <dbReference type="ARBA" id="ARBA00004613"/>
    </source>
</evidence>
<dbReference type="eggNOG" id="COG2931">
    <property type="taxonomic scope" value="Bacteria"/>
</dbReference>
<feature type="domain" description="Hedgehog/Intein (Hint)" evidence="4">
    <location>
        <begin position="757"/>
        <end position="895"/>
    </location>
</feature>
<dbReference type="InterPro" id="IPR050557">
    <property type="entry name" value="RTX_toxin/Mannuronan_C5-epim"/>
</dbReference>
<feature type="region of interest" description="Disordered" evidence="3">
    <location>
        <begin position="588"/>
        <end position="618"/>
    </location>
</feature>
<protein>
    <recommendedName>
        <fullName evidence="4">Hedgehog/Intein (Hint) domain-containing protein</fullName>
    </recommendedName>
</protein>
<dbReference type="PRINTS" id="PR00313">
    <property type="entry name" value="CABNDNGRPT"/>
</dbReference>
<reference evidence="5 6" key="1">
    <citation type="submission" date="2014-01" db="EMBL/GenBank/DDBJ databases">
        <title>Roseivivax isoporae LMG 25204 Genome Sequencing.</title>
        <authorList>
            <person name="Lai Q."/>
            <person name="Li G."/>
            <person name="Shao Z."/>
        </authorList>
    </citation>
    <scope>NUCLEOTIDE SEQUENCE [LARGE SCALE GENOMIC DNA]</scope>
    <source>
        <strain evidence="5 6">LMG 25204</strain>
    </source>
</reference>
<dbReference type="SUPFAM" id="SSF51294">
    <property type="entry name" value="Hedgehog/intein (Hint) domain"/>
    <property type="match status" value="1"/>
</dbReference>
<keyword evidence="2" id="KW-0964">Secreted</keyword>
<feature type="region of interest" description="Disordered" evidence="3">
    <location>
        <begin position="364"/>
        <end position="440"/>
    </location>
</feature>
<name>X7F9A8_9RHOB</name>
<dbReference type="Gene3D" id="2.150.10.10">
    <property type="entry name" value="Serralysin-like metalloprotease, C-terminal"/>
    <property type="match status" value="5"/>
</dbReference>
<dbReference type="Pfam" id="PF13403">
    <property type="entry name" value="Hint_2"/>
    <property type="match status" value="1"/>
</dbReference>
<dbReference type="GO" id="GO:0005576">
    <property type="term" value="C:extracellular region"/>
    <property type="evidence" value="ECO:0007669"/>
    <property type="project" value="UniProtKB-SubCell"/>
</dbReference>
<evidence type="ECO:0000259" key="4">
    <source>
        <dbReference type="Pfam" id="PF13403"/>
    </source>
</evidence>
<comment type="subcellular location">
    <subcellularLocation>
        <location evidence="1">Secreted</location>
    </subcellularLocation>
</comment>
<dbReference type="InterPro" id="IPR018511">
    <property type="entry name" value="Hemolysin-typ_Ca-bd_CS"/>
</dbReference>
<evidence type="ECO:0000256" key="3">
    <source>
        <dbReference type="SAM" id="MobiDB-lite"/>
    </source>
</evidence>
<sequence length="951" mass="96507">MAVFVISSSNYDDPAFWSAISVSGPGHTLDFRGLPASWTVTVDPPAGLIVIHDGTRSVTVGEEGATGTDAIFGPRTDLDDFTTVLAGDGNDRIDAGTGLGSVEGGAGNDTITGGPDGAAPPPWRDFGVNDDVTGTFGQDHFRYAAGEMSNADVTLDDRSGTSTDGDRQQDWLLIDSTNQTGILHVRGFDHGLDRIVLREMPVSVSPSVNPGILNVTITYANGNSQSFEILHSGGDTPFAFDDFFTTEMPGGGDDVLSGGTGSDRFIFADGWGDDTVSGGDGAGDVDEIRLDRLAAPVSVTQSGSGAGTITSGTNTITYSGIEQLTLTDQADAQNAQAATSGVWIDGRDGNDTLLGSRGADTLAGGGGDDYIEGGDGDDLLSTGLGQDTLSGGAGNDTLRNAAGDDSLVGGAGDDSIVATEGDDTLDGGDGNDTLIGGGDEDSLLGGAGSDLLLPGAGDDVADGGADADRFVFEDDFDDDTVSGGEAGTDVDTVDLSALSEAVTVDHFGTEQGLIEEGSDSIRFFGIEKFVLTDFADFQTSGADTAGFQTDAGLGNDTVYGGLGDDTILGGGGRDEIFADAGDDLVTGGAGNDDLGGDDGNDTVEGGDGNDYVQGMGGADRVAGDAGADTLLGGSGDDTLAGGSGNDVMTGGDGDDVFVYAPGDGADTIADFNAGTTGTARDGLAGNNDFIDLSAFYDTLVEVRADQADDGILNQSNSVARGGTADYSDNASFGNGSLTFTGASAERAFFTTENTGVVCFTPGTGILTPRGEVPVEKLRRGDAVVTRDNGVQRIVMIAARRVGATALAARPGLRPVAIGAGTFGGHRGLVVSPQHGVLVRVDGEERLVRATHLAGLAGGSVRRLEACRQTVYVHLVFERHQIVFANGLACESLYPGPMALGGLRAGARARLAALLPDLGRAPVTEVYGAPARHFLARRDLPGSLAALAPAGR</sequence>
<comment type="caution">
    <text evidence="5">The sequence shown here is derived from an EMBL/GenBank/DDBJ whole genome shotgun (WGS) entry which is preliminary data.</text>
</comment>
<dbReference type="InterPro" id="IPR001343">
    <property type="entry name" value="Hemolysn_Ca-bd"/>
</dbReference>
<dbReference type="PROSITE" id="PS00330">
    <property type="entry name" value="HEMOLYSIN_CALCIUM"/>
    <property type="match status" value="3"/>
</dbReference>
<dbReference type="STRING" id="1449351.RISW2_01560"/>
<dbReference type="OrthoDB" id="6305173at2"/>
<dbReference type="InterPro" id="IPR028992">
    <property type="entry name" value="Hedgehog/Intein_dom"/>
</dbReference>
<dbReference type="PANTHER" id="PTHR38340:SF1">
    <property type="entry name" value="S-LAYER PROTEIN"/>
    <property type="match status" value="1"/>
</dbReference>
<dbReference type="InterPro" id="IPR011049">
    <property type="entry name" value="Serralysin-like_metalloprot_C"/>
</dbReference>
<gene>
    <name evidence="5" type="ORF">RISW2_01560</name>
</gene>
<dbReference type="RefSeq" id="WP_043769106.1">
    <property type="nucleotide sequence ID" value="NZ_JAME01000010.1"/>
</dbReference>
<dbReference type="PATRIC" id="fig|1449351.3.peg.1736"/>
<feature type="compositionally biased region" description="Low complexity" evidence="3">
    <location>
        <begin position="379"/>
        <end position="390"/>
    </location>
</feature>
<feature type="compositionally biased region" description="Acidic residues" evidence="3">
    <location>
        <begin position="369"/>
        <end position="378"/>
    </location>
</feature>
<keyword evidence="6" id="KW-1185">Reference proteome</keyword>
<proteinExistence type="predicted"/>
<dbReference type="Proteomes" id="UP000023430">
    <property type="component" value="Unassembled WGS sequence"/>
</dbReference>
<evidence type="ECO:0000256" key="2">
    <source>
        <dbReference type="ARBA" id="ARBA00022525"/>
    </source>
</evidence>
<organism evidence="5 6">
    <name type="scientific">Roseivivax isoporae LMG 25204</name>
    <dbReference type="NCBI Taxonomy" id="1449351"/>
    <lineage>
        <taxon>Bacteria</taxon>
        <taxon>Pseudomonadati</taxon>
        <taxon>Pseudomonadota</taxon>
        <taxon>Alphaproteobacteria</taxon>
        <taxon>Rhodobacterales</taxon>
        <taxon>Roseobacteraceae</taxon>
        <taxon>Roseivivax</taxon>
    </lineage>
</organism>
<dbReference type="SUPFAM" id="SSF51120">
    <property type="entry name" value="beta-Roll"/>
    <property type="match status" value="4"/>
</dbReference>
<dbReference type="EMBL" id="JAME01000010">
    <property type="protein sequence ID" value="ETX29385.1"/>
    <property type="molecule type" value="Genomic_DNA"/>
</dbReference>
<dbReference type="InterPro" id="IPR036844">
    <property type="entry name" value="Hint_dom_sf"/>
</dbReference>
<dbReference type="PANTHER" id="PTHR38340">
    <property type="entry name" value="S-LAYER PROTEIN"/>
    <property type="match status" value="1"/>
</dbReference>
<accession>X7F9A8</accession>
<dbReference type="GO" id="GO:0005509">
    <property type="term" value="F:calcium ion binding"/>
    <property type="evidence" value="ECO:0007669"/>
    <property type="project" value="InterPro"/>
</dbReference>
<dbReference type="Gene3D" id="2.170.16.10">
    <property type="entry name" value="Hedgehog/Intein (Hint) domain"/>
    <property type="match status" value="1"/>
</dbReference>